<evidence type="ECO:0000256" key="5">
    <source>
        <dbReference type="ARBA" id="ARBA00023266"/>
    </source>
</evidence>
<dbReference type="GO" id="GO:0005737">
    <property type="term" value="C:cytoplasm"/>
    <property type="evidence" value="ECO:0007669"/>
    <property type="project" value="TreeGrafter"/>
</dbReference>
<keyword evidence="5" id="KW-0711">Selenium</keyword>
<dbReference type="InterPro" id="IPR017584">
    <property type="entry name" value="Pyridine_nucleo_diS_OxRdtase_N"/>
</dbReference>
<keyword evidence="3" id="KW-0418">Kinase</keyword>
<dbReference type="Gene3D" id="3.90.650.10">
    <property type="entry name" value="PurM-like C-terminal domain"/>
    <property type="match status" value="1"/>
</dbReference>
<protein>
    <submittedName>
        <fullName evidence="9">SelD protein</fullName>
    </submittedName>
</protein>
<dbReference type="InterPro" id="IPR016188">
    <property type="entry name" value="PurM-like_N"/>
</dbReference>
<name>A0A812NHI9_SYMPI</name>
<dbReference type="OrthoDB" id="409395at2759"/>
<feature type="domain" description="FAD/NAD(P)-binding" evidence="8">
    <location>
        <begin position="18"/>
        <end position="303"/>
    </location>
</feature>
<feature type="domain" description="PurM-like C-terminal" evidence="7">
    <location>
        <begin position="548"/>
        <end position="708"/>
    </location>
</feature>
<evidence type="ECO:0000256" key="4">
    <source>
        <dbReference type="ARBA" id="ARBA00022840"/>
    </source>
</evidence>
<dbReference type="PANTHER" id="PTHR10256:SF0">
    <property type="entry name" value="INACTIVE SELENIDE, WATER DIKINASE-LIKE PROTEIN-RELATED"/>
    <property type="match status" value="1"/>
</dbReference>
<dbReference type="Proteomes" id="UP000649617">
    <property type="component" value="Unassembled WGS sequence"/>
</dbReference>
<keyword evidence="1" id="KW-0808">Transferase</keyword>
<dbReference type="Gene3D" id="3.30.1330.10">
    <property type="entry name" value="PurM-like, N-terminal domain"/>
    <property type="match status" value="1"/>
</dbReference>
<dbReference type="InterPro" id="IPR010918">
    <property type="entry name" value="PurM-like_C_dom"/>
</dbReference>
<dbReference type="GO" id="GO:0016491">
    <property type="term" value="F:oxidoreductase activity"/>
    <property type="evidence" value="ECO:0007669"/>
    <property type="project" value="InterPro"/>
</dbReference>
<evidence type="ECO:0000259" key="6">
    <source>
        <dbReference type="Pfam" id="PF00586"/>
    </source>
</evidence>
<dbReference type="CDD" id="cd02195">
    <property type="entry name" value="SelD"/>
    <property type="match status" value="1"/>
</dbReference>
<dbReference type="PANTHER" id="PTHR10256">
    <property type="entry name" value="SELENIDE, WATER DIKINASE"/>
    <property type="match status" value="1"/>
</dbReference>
<keyword evidence="4" id="KW-0067">ATP-binding</keyword>
<dbReference type="SUPFAM" id="SSF56042">
    <property type="entry name" value="PurM C-terminal domain-like"/>
    <property type="match status" value="1"/>
</dbReference>
<reference evidence="9" key="1">
    <citation type="submission" date="2021-02" db="EMBL/GenBank/DDBJ databases">
        <authorList>
            <person name="Dougan E. K."/>
            <person name="Rhodes N."/>
            <person name="Thang M."/>
            <person name="Chan C."/>
        </authorList>
    </citation>
    <scope>NUCLEOTIDE SEQUENCE</scope>
</reference>
<evidence type="ECO:0000313" key="10">
    <source>
        <dbReference type="Proteomes" id="UP000649617"/>
    </source>
</evidence>
<evidence type="ECO:0000256" key="2">
    <source>
        <dbReference type="ARBA" id="ARBA00022741"/>
    </source>
</evidence>
<dbReference type="GO" id="GO:0016260">
    <property type="term" value="P:selenocysteine biosynthetic process"/>
    <property type="evidence" value="ECO:0007669"/>
    <property type="project" value="TreeGrafter"/>
</dbReference>
<dbReference type="GO" id="GO:0005524">
    <property type="term" value="F:ATP binding"/>
    <property type="evidence" value="ECO:0007669"/>
    <property type="project" value="UniProtKB-KW"/>
</dbReference>
<gene>
    <name evidence="9" type="primary">selD</name>
    <name evidence="9" type="ORF">SPIL2461_LOCUS7151</name>
</gene>
<dbReference type="GO" id="GO:0004756">
    <property type="term" value="F:selenide, water dikinase activity"/>
    <property type="evidence" value="ECO:0007669"/>
    <property type="project" value="TreeGrafter"/>
</dbReference>
<comment type="caution">
    <text evidence="9">The sequence shown here is derived from an EMBL/GenBank/DDBJ whole genome shotgun (WGS) entry which is preliminary data.</text>
</comment>
<dbReference type="AlphaFoldDB" id="A0A812NHI9"/>
<evidence type="ECO:0000313" key="9">
    <source>
        <dbReference type="EMBL" id="CAE7313163.1"/>
    </source>
</evidence>
<dbReference type="NCBIfam" id="TIGR00476">
    <property type="entry name" value="selD"/>
    <property type="match status" value="1"/>
</dbReference>
<dbReference type="EMBL" id="CAJNIZ010011112">
    <property type="protein sequence ID" value="CAE7313163.1"/>
    <property type="molecule type" value="Genomic_DNA"/>
</dbReference>
<dbReference type="Pfam" id="PF02769">
    <property type="entry name" value="AIRS_C"/>
    <property type="match status" value="1"/>
</dbReference>
<dbReference type="SUPFAM" id="SSF55326">
    <property type="entry name" value="PurM N-terminal domain-like"/>
    <property type="match status" value="1"/>
</dbReference>
<dbReference type="InterPro" id="IPR036921">
    <property type="entry name" value="PurM-like_N_sf"/>
</dbReference>
<evidence type="ECO:0000256" key="3">
    <source>
        <dbReference type="ARBA" id="ARBA00022777"/>
    </source>
</evidence>
<dbReference type="Gene3D" id="3.50.50.100">
    <property type="match status" value="1"/>
</dbReference>
<dbReference type="InterPro" id="IPR036676">
    <property type="entry name" value="PurM-like_C_sf"/>
</dbReference>
<dbReference type="InterPro" id="IPR036188">
    <property type="entry name" value="FAD/NAD-bd_sf"/>
</dbReference>
<dbReference type="InterPro" id="IPR004536">
    <property type="entry name" value="SPS/SelD"/>
</dbReference>
<dbReference type="Pfam" id="PF00586">
    <property type="entry name" value="AIRS"/>
    <property type="match status" value="1"/>
</dbReference>
<evidence type="ECO:0000259" key="7">
    <source>
        <dbReference type="Pfam" id="PF02769"/>
    </source>
</evidence>
<dbReference type="InterPro" id="IPR023753">
    <property type="entry name" value="FAD/NAD-binding_dom"/>
</dbReference>
<evidence type="ECO:0000259" key="8">
    <source>
        <dbReference type="Pfam" id="PF07992"/>
    </source>
</evidence>
<accession>A0A812NHI9</accession>
<keyword evidence="2" id="KW-0547">Nucleotide-binding</keyword>
<keyword evidence="10" id="KW-1185">Reference proteome</keyword>
<dbReference type="PRINTS" id="PR00368">
    <property type="entry name" value="FADPNR"/>
</dbReference>
<feature type="domain" description="PurM-like N-terminal" evidence="6">
    <location>
        <begin position="428"/>
        <end position="536"/>
    </location>
</feature>
<dbReference type="Pfam" id="PF07992">
    <property type="entry name" value="Pyr_redox_2"/>
    <property type="match status" value="1"/>
</dbReference>
<sequence length="741" mass="78923">MLLHMQGSAQIDAPAVRDLVLLGGGHAHVSVLKKFAMHPEPGVRLTLISKGQQTPYSGMLPGCIAGTYTPEDIHINLGPLCRFANARLISAEVLGIDMRTKQVQLEGRPPLKFDLLSINTGAVPSAPYVDAVTVKPISAFLPKWQAIQAEIKAGDHLAIIGAGAGGVELAFAARSALPNAVQISLYGPSLLPGHNIRTITTAQQALAQRGITWVNERVEGRSDVELLLSSGTALEATHTLWVTHVQAPQWIASAGFETDLNGFISVDASLQSTSHPGVFAAGDIAYLRDQPRPKAGVYAVRAGAVLADNLRRTLTQKKLRSYHAQTNYLALLGDGQGKAIANRGSWSAYGRFWWLLKDRIDRNFINKFNKLPAISPPSLTISDAFRADLPEDMMRCGGCGAKLAADPLRRVLARLPEQRSPYIKLGIGDDAALIENPGTDTLVTIDGFRAMLDDPYLFGRIAAHHSLNDIFAMAATPTSALTFITLPLMAEALMEEELFQVLSGVVAVLNSHQVPLVGGHTAEGAELTLALTVTGVPGSKTVTKADARAGDVLILTKPLGTGVVLAAAMQGKASPACLDETLSSMDMSNAAAVEVFLDCGVHALTDITGFGLIGHLSEILRASGVAVELDIANVPTLPGAHDLIRQLHSSLQVANELAFADFQLDQNLAQSAPELKLLADPQTSGGLLACVPEDQASTAADICGVSGMKSQQPQVRLSANWYLKSTSIIRDWLALRWKRYG</sequence>
<organism evidence="9 10">
    <name type="scientific">Symbiodinium pilosum</name>
    <name type="common">Dinoflagellate</name>
    <dbReference type="NCBI Taxonomy" id="2952"/>
    <lineage>
        <taxon>Eukaryota</taxon>
        <taxon>Sar</taxon>
        <taxon>Alveolata</taxon>
        <taxon>Dinophyceae</taxon>
        <taxon>Suessiales</taxon>
        <taxon>Symbiodiniaceae</taxon>
        <taxon>Symbiodinium</taxon>
    </lineage>
</organism>
<proteinExistence type="predicted"/>
<evidence type="ECO:0000256" key="1">
    <source>
        <dbReference type="ARBA" id="ARBA00022679"/>
    </source>
</evidence>
<dbReference type="NCBIfam" id="TIGR03169">
    <property type="entry name" value="Nterm_to_SelD"/>
    <property type="match status" value="1"/>
</dbReference>
<dbReference type="SUPFAM" id="SSF51905">
    <property type="entry name" value="FAD/NAD(P)-binding domain"/>
    <property type="match status" value="2"/>
</dbReference>